<dbReference type="RefSeq" id="WP_037906777.1">
    <property type="nucleotide sequence ID" value="NZ_JEMU01000005.1"/>
</dbReference>
<dbReference type="GO" id="GO:0016987">
    <property type="term" value="F:sigma factor activity"/>
    <property type="evidence" value="ECO:0007669"/>
    <property type="project" value="UniProtKB-KW"/>
</dbReference>
<evidence type="ECO:0000256" key="3">
    <source>
        <dbReference type="ARBA" id="ARBA00023082"/>
    </source>
</evidence>
<comment type="similarity">
    <text evidence="1">Belongs to the sigma-70 factor family. ECF subfamily.</text>
</comment>
<dbReference type="InterPro" id="IPR013325">
    <property type="entry name" value="RNA_pol_sigma_r2"/>
</dbReference>
<evidence type="ECO:0000313" key="9">
    <source>
        <dbReference type="Proteomes" id="UP000027337"/>
    </source>
</evidence>
<dbReference type="Pfam" id="PF08281">
    <property type="entry name" value="Sigma70_r4_2"/>
    <property type="match status" value="1"/>
</dbReference>
<proteinExistence type="inferred from homology"/>
<dbReference type="InterPro" id="IPR013249">
    <property type="entry name" value="RNA_pol_sigma70_r4_t2"/>
</dbReference>
<keyword evidence="5" id="KW-0804">Transcription</keyword>
<dbReference type="PANTHER" id="PTHR43133">
    <property type="entry name" value="RNA POLYMERASE ECF-TYPE SIGMA FACTO"/>
    <property type="match status" value="1"/>
</dbReference>
<dbReference type="Gene3D" id="1.10.1740.10">
    <property type="match status" value="1"/>
</dbReference>
<evidence type="ECO:0000256" key="4">
    <source>
        <dbReference type="ARBA" id="ARBA00023125"/>
    </source>
</evidence>
<comment type="caution">
    <text evidence="8">The sequence shown here is derived from an EMBL/GenBank/DDBJ whole genome shotgun (WGS) entry which is preliminary data.</text>
</comment>
<keyword evidence="4" id="KW-0238">DNA-binding</keyword>
<dbReference type="Gene3D" id="1.10.10.10">
    <property type="entry name" value="Winged helix-like DNA-binding domain superfamily/Winged helix DNA-binding domain"/>
    <property type="match status" value="1"/>
</dbReference>
<dbReference type="Pfam" id="PF04542">
    <property type="entry name" value="Sigma70_r2"/>
    <property type="match status" value="1"/>
</dbReference>
<name>A0A061SRW1_9RHOB</name>
<dbReference type="InterPro" id="IPR013324">
    <property type="entry name" value="RNA_pol_sigma_r3/r4-like"/>
</dbReference>
<dbReference type="CDD" id="cd06171">
    <property type="entry name" value="Sigma70_r4"/>
    <property type="match status" value="1"/>
</dbReference>
<dbReference type="SUPFAM" id="SSF88946">
    <property type="entry name" value="Sigma2 domain of RNA polymerase sigma factors"/>
    <property type="match status" value="1"/>
</dbReference>
<evidence type="ECO:0000313" key="8">
    <source>
        <dbReference type="EMBL" id="KAJ03612.1"/>
    </source>
</evidence>
<organism evidence="8 9">
    <name type="scientific">Sulfitobacter mediterraneus</name>
    <dbReference type="NCBI Taxonomy" id="83219"/>
    <lineage>
        <taxon>Bacteria</taxon>
        <taxon>Pseudomonadati</taxon>
        <taxon>Pseudomonadota</taxon>
        <taxon>Alphaproteobacteria</taxon>
        <taxon>Rhodobacterales</taxon>
        <taxon>Roseobacteraceae</taxon>
        <taxon>Sulfitobacter</taxon>
    </lineage>
</organism>
<keyword evidence="8" id="KW-0240">DNA-directed RNA polymerase</keyword>
<dbReference type="InterPro" id="IPR014284">
    <property type="entry name" value="RNA_pol_sigma-70_dom"/>
</dbReference>
<protein>
    <submittedName>
        <fullName evidence="8">DNA-directed RNA polymerase subunit sigma</fullName>
    </submittedName>
</protein>
<dbReference type="EMBL" id="JEMU01000005">
    <property type="protein sequence ID" value="KAJ03612.1"/>
    <property type="molecule type" value="Genomic_DNA"/>
</dbReference>
<feature type="domain" description="RNA polymerase sigma factor 70 region 4 type 2" evidence="7">
    <location>
        <begin position="102"/>
        <end position="150"/>
    </location>
</feature>
<keyword evidence="2" id="KW-0805">Transcription regulation</keyword>
<dbReference type="GO" id="GO:0000428">
    <property type="term" value="C:DNA-directed RNA polymerase complex"/>
    <property type="evidence" value="ECO:0007669"/>
    <property type="project" value="UniProtKB-KW"/>
</dbReference>
<gene>
    <name evidence="8" type="ORF">PM02_07260</name>
</gene>
<evidence type="ECO:0000256" key="1">
    <source>
        <dbReference type="ARBA" id="ARBA00010641"/>
    </source>
</evidence>
<dbReference type="GO" id="GO:0003677">
    <property type="term" value="F:DNA binding"/>
    <property type="evidence" value="ECO:0007669"/>
    <property type="project" value="UniProtKB-KW"/>
</dbReference>
<dbReference type="AlphaFoldDB" id="A0A061SRW1"/>
<dbReference type="GO" id="GO:0006352">
    <property type="term" value="P:DNA-templated transcription initiation"/>
    <property type="evidence" value="ECO:0007669"/>
    <property type="project" value="InterPro"/>
</dbReference>
<evidence type="ECO:0000259" key="7">
    <source>
        <dbReference type="Pfam" id="PF08281"/>
    </source>
</evidence>
<dbReference type="Proteomes" id="UP000027337">
    <property type="component" value="Unassembled WGS sequence"/>
</dbReference>
<dbReference type="PANTHER" id="PTHR43133:SF8">
    <property type="entry name" value="RNA POLYMERASE SIGMA FACTOR HI_1459-RELATED"/>
    <property type="match status" value="1"/>
</dbReference>
<dbReference type="STRING" id="83219.PM02_07260"/>
<evidence type="ECO:0000259" key="6">
    <source>
        <dbReference type="Pfam" id="PF04542"/>
    </source>
</evidence>
<keyword evidence="9" id="KW-1185">Reference proteome</keyword>
<evidence type="ECO:0000256" key="2">
    <source>
        <dbReference type="ARBA" id="ARBA00023015"/>
    </source>
</evidence>
<evidence type="ECO:0000256" key="5">
    <source>
        <dbReference type="ARBA" id="ARBA00023163"/>
    </source>
</evidence>
<dbReference type="eggNOG" id="COG1595">
    <property type="taxonomic scope" value="Bacteria"/>
</dbReference>
<sequence length="160" mass="17902">MREGLPALYPRLWRFALMLSGSRVAADDLAQKACTRALENAGKFEAGTHLDRWMFTLTRRIWLNELRSEAVRRGNGLVPVEEVEIAANSASSEANIFTGEVFNAIRNLPESQRETVLLVYVEGYAYKDAAQMLEIPIGTVMSRLAAARKSIAQKFPDERA</sequence>
<dbReference type="InterPro" id="IPR039425">
    <property type="entry name" value="RNA_pol_sigma-70-like"/>
</dbReference>
<dbReference type="InterPro" id="IPR036388">
    <property type="entry name" value="WH-like_DNA-bd_sf"/>
</dbReference>
<dbReference type="NCBIfam" id="TIGR02937">
    <property type="entry name" value="sigma70-ECF"/>
    <property type="match status" value="1"/>
</dbReference>
<dbReference type="SUPFAM" id="SSF88659">
    <property type="entry name" value="Sigma3 and sigma4 domains of RNA polymerase sigma factors"/>
    <property type="match status" value="1"/>
</dbReference>
<dbReference type="InterPro" id="IPR007627">
    <property type="entry name" value="RNA_pol_sigma70_r2"/>
</dbReference>
<keyword evidence="3" id="KW-0731">Sigma factor</keyword>
<accession>A0A061SRW1</accession>
<reference evidence="8 9" key="1">
    <citation type="journal article" date="2014" name="Genome Announc.">
        <title>Draft Genome Sequences of Two Isolates of the Roseobacter Group, Sulfitobacter sp. Strains 3SOLIMAR09 and 1FIGIMAR09, from Harbors of Mallorca Island (Mediterranean Sea).</title>
        <authorList>
            <person name="Mas-Llado M."/>
            <person name="Pina-Villalonga J.M."/>
            <person name="Brunet-Galmes I."/>
            <person name="Nogales B."/>
            <person name="Bosch R."/>
        </authorList>
    </citation>
    <scope>NUCLEOTIDE SEQUENCE [LARGE SCALE GENOMIC DNA]</scope>
    <source>
        <strain evidence="8 9">1FIGIMAR09</strain>
    </source>
</reference>
<feature type="domain" description="RNA polymerase sigma-70 region 2" evidence="6">
    <location>
        <begin position="8"/>
        <end position="70"/>
    </location>
</feature>